<evidence type="ECO:0008006" key="3">
    <source>
        <dbReference type="Google" id="ProtNLM"/>
    </source>
</evidence>
<organism evidence="1 2">
    <name type="scientific">Acer yangbiense</name>
    <dbReference type="NCBI Taxonomy" id="1000413"/>
    <lineage>
        <taxon>Eukaryota</taxon>
        <taxon>Viridiplantae</taxon>
        <taxon>Streptophyta</taxon>
        <taxon>Embryophyta</taxon>
        <taxon>Tracheophyta</taxon>
        <taxon>Spermatophyta</taxon>
        <taxon>Magnoliopsida</taxon>
        <taxon>eudicotyledons</taxon>
        <taxon>Gunneridae</taxon>
        <taxon>Pentapetalae</taxon>
        <taxon>rosids</taxon>
        <taxon>malvids</taxon>
        <taxon>Sapindales</taxon>
        <taxon>Sapindaceae</taxon>
        <taxon>Hippocastanoideae</taxon>
        <taxon>Acereae</taxon>
        <taxon>Acer</taxon>
    </lineage>
</organism>
<dbReference type="AlphaFoldDB" id="A0A5C7IZ94"/>
<dbReference type="PANTHER" id="PTHR33103:SF27">
    <property type="entry name" value="OS04G0594700 PROTEIN"/>
    <property type="match status" value="1"/>
</dbReference>
<evidence type="ECO:0000313" key="1">
    <source>
        <dbReference type="EMBL" id="TXG74224.1"/>
    </source>
</evidence>
<dbReference type="InterPro" id="IPR007750">
    <property type="entry name" value="DUF674"/>
</dbReference>
<dbReference type="EMBL" id="VAHF01000001">
    <property type="protein sequence ID" value="TXG74224.1"/>
    <property type="molecule type" value="Genomic_DNA"/>
</dbReference>
<dbReference type="Proteomes" id="UP000323000">
    <property type="component" value="Chromosome 1"/>
</dbReference>
<dbReference type="PANTHER" id="PTHR33103">
    <property type="entry name" value="OS01G0153900 PROTEIN"/>
    <property type="match status" value="1"/>
</dbReference>
<name>A0A5C7IZ94_9ROSI</name>
<sequence length="483" mass="54384">MQSPLWGTGISLKALVNKENNRVIFAESDEDFIDVLFSFLTMPMGTIIKRIRYKTVRIGCMNNLYESIMNLDGQQFRTVACKNMLLNPRNAAEAECKRLKLNVDNGDPLGYFVCNRHECRLSGNKLLSHYRNAICGCGLRMDSEMCLSKKESEGSFFDARDRGVYLKGLTRFIITDALEVMPASVESSHSLLYALQVTDGKIIEEHSFHIGVDKVLTLLKHSLVEEAPLTKTLLKKNPEPELGKADFCRGRYTKSRMTPASNTHEGICVKLTVSKSKNIVCYAETSEDFVDLLFSFLTVPLGYIMKEMCNTFGGCISHLYKSVEKLDAEQFLKSCKHKEMLLRPKLAPDFSYENHPLSIEEDRHPPYYYEWNRNGVRLKSDKPSTLIEGSSTLTVMDPKFHFKEATSGGFLMGPSKFTITDNLIVTPISPVSCMSLLNKLEVPLNDVKECVVHVGCEEALKLLLASFESESALTNAFLREANP</sequence>
<proteinExistence type="predicted"/>
<dbReference type="OrthoDB" id="1277335at2759"/>
<accession>A0A5C7IZ94</accession>
<gene>
    <name evidence="1" type="ORF">EZV62_002803</name>
</gene>
<dbReference type="Pfam" id="PF05056">
    <property type="entry name" value="DUF674"/>
    <property type="match status" value="1"/>
</dbReference>
<protein>
    <recommendedName>
        <fullName evidence="3">DUF674 family protein</fullName>
    </recommendedName>
</protein>
<keyword evidence="2" id="KW-1185">Reference proteome</keyword>
<evidence type="ECO:0000313" key="2">
    <source>
        <dbReference type="Proteomes" id="UP000323000"/>
    </source>
</evidence>
<comment type="caution">
    <text evidence="1">The sequence shown here is derived from an EMBL/GenBank/DDBJ whole genome shotgun (WGS) entry which is preliminary data.</text>
</comment>
<reference evidence="2" key="1">
    <citation type="journal article" date="2019" name="Gigascience">
        <title>De novo genome assembly of the endangered Acer yangbiense, a plant species with extremely small populations endemic to Yunnan Province, China.</title>
        <authorList>
            <person name="Yang J."/>
            <person name="Wariss H.M."/>
            <person name="Tao L."/>
            <person name="Zhang R."/>
            <person name="Yun Q."/>
            <person name="Hollingsworth P."/>
            <person name="Dao Z."/>
            <person name="Luo G."/>
            <person name="Guo H."/>
            <person name="Ma Y."/>
            <person name="Sun W."/>
        </authorList>
    </citation>
    <scope>NUCLEOTIDE SEQUENCE [LARGE SCALE GENOMIC DNA]</scope>
    <source>
        <strain evidence="2">cv. Malutang</strain>
    </source>
</reference>